<protein>
    <submittedName>
        <fullName evidence="2">T9SS type A sorting domain-containing protein</fullName>
    </submittedName>
</protein>
<reference evidence="2 3" key="1">
    <citation type="submission" date="2019-08" db="EMBL/GenBank/DDBJ databases">
        <title>Lewinella sp. strain SSH13 Genome sequencing and assembly.</title>
        <authorList>
            <person name="Kim I."/>
        </authorList>
    </citation>
    <scope>NUCLEOTIDE SEQUENCE [LARGE SCALE GENOMIC DNA]</scope>
    <source>
        <strain evidence="2 3">SSH13</strain>
    </source>
</reference>
<accession>A0A5C7FLD1</accession>
<keyword evidence="1" id="KW-0732">Signal</keyword>
<dbReference type="AlphaFoldDB" id="A0A5C7FLD1"/>
<dbReference type="EMBL" id="VOXD01000026">
    <property type="protein sequence ID" value="TXF88178.1"/>
    <property type="molecule type" value="Genomic_DNA"/>
</dbReference>
<evidence type="ECO:0000256" key="1">
    <source>
        <dbReference type="SAM" id="SignalP"/>
    </source>
</evidence>
<dbReference type="RefSeq" id="WP_147931804.1">
    <property type="nucleotide sequence ID" value="NZ_VOXD01000026.1"/>
</dbReference>
<organism evidence="2 3">
    <name type="scientific">Neolewinella aurantiaca</name>
    <dbReference type="NCBI Taxonomy" id="2602767"/>
    <lineage>
        <taxon>Bacteria</taxon>
        <taxon>Pseudomonadati</taxon>
        <taxon>Bacteroidota</taxon>
        <taxon>Saprospiria</taxon>
        <taxon>Saprospirales</taxon>
        <taxon>Lewinellaceae</taxon>
        <taxon>Neolewinella</taxon>
    </lineage>
</organism>
<gene>
    <name evidence="2" type="ORF">FUA23_16180</name>
</gene>
<dbReference type="NCBIfam" id="TIGR04183">
    <property type="entry name" value="Por_Secre_tail"/>
    <property type="match status" value="1"/>
</dbReference>
<feature type="signal peptide" evidence="1">
    <location>
        <begin position="1"/>
        <end position="20"/>
    </location>
</feature>
<feature type="chain" id="PRO_5022885561" evidence="1">
    <location>
        <begin position="21"/>
        <end position="306"/>
    </location>
</feature>
<evidence type="ECO:0000313" key="2">
    <source>
        <dbReference type="EMBL" id="TXF88178.1"/>
    </source>
</evidence>
<dbReference type="Proteomes" id="UP000321907">
    <property type="component" value="Unassembled WGS sequence"/>
</dbReference>
<evidence type="ECO:0000313" key="3">
    <source>
        <dbReference type="Proteomes" id="UP000321907"/>
    </source>
</evidence>
<sequence>MKYFILLLLVLCAAISGLHAQDAPYLPTAVEGANWVIEDSETPHFPYLSFVRRIEGDTTVDGRDYKKLYQQVIDHIMDEHTDPPLARPYNVFPERELIALLRDDIAERRVYGKVRSTFSGAAEFSEDVLLHDYKLEVGDTLRGAGFDPNAGAPVIYEVGEEFSFGQVRRVQRADDGSYIEGIGSKYGPTSGGSALLIGCCINSIVEYCVGDLSDCNIWLTPVTELHRDLTIKSHPNPFKTQLNFTPSENHPGETITVSLRDLAGRLLKEDDLGNGLQWTTGDLAPGVYLATFTSGMRSSTVKLVKQ</sequence>
<keyword evidence="3" id="KW-1185">Reference proteome</keyword>
<comment type="caution">
    <text evidence="2">The sequence shown here is derived from an EMBL/GenBank/DDBJ whole genome shotgun (WGS) entry which is preliminary data.</text>
</comment>
<name>A0A5C7FLD1_9BACT</name>
<dbReference type="InterPro" id="IPR026444">
    <property type="entry name" value="Secre_tail"/>
</dbReference>
<proteinExistence type="predicted"/>
<dbReference type="OrthoDB" id="1413366at2"/>